<accession>A0A3P7U4Y0</accession>
<name>A0A183F9Z1_HELPZ</name>
<dbReference type="WBParaSite" id="HPBE_0000298301-mRNA-1">
    <property type="protein sequence ID" value="HPBE_0000298301-mRNA-1"/>
    <property type="gene ID" value="HPBE_0000298301"/>
</dbReference>
<protein>
    <submittedName>
        <fullName evidence="3">Mediator of RNA polymerase II transcription subunit 7</fullName>
    </submittedName>
</protein>
<proteinExistence type="predicted"/>
<dbReference type="Proteomes" id="UP000050761">
    <property type="component" value="Unassembled WGS sequence"/>
</dbReference>
<accession>A0A183F9Z1</accession>
<keyword evidence="2" id="KW-1185">Reference proteome</keyword>
<reference evidence="1 2" key="1">
    <citation type="submission" date="2018-11" db="EMBL/GenBank/DDBJ databases">
        <authorList>
            <consortium name="Pathogen Informatics"/>
        </authorList>
    </citation>
    <scope>NUCLEOTIDE SEQUENCE [LARGE SCALE GENOMIC DNA]</scope>
</reference>
<dbReference type="EMBL" id="UZAH01005880">
    <property type="protein sequence ID" value="VDO29880.1"/>
    <property type="molecule type" value="Genomic_DNA"/>
</dbReference>
<reference evidence="3" key="2">
    <citation type="submission" date="2019-09" db="UniProtKB">
        <authorList>
            <consortium name="WormBaseParasite"/>
        </authorList>
    </citation>
    <scope>IDENTIFICATION</scope>
</reference>
<dbReference type="OrthoDB" id="5849532at2759"/>
<organism evidence="2 3">
    <name type="scientific">Heligmosomoides polygyrus</name>
    <name type="common">Parasitic roundworm</name>
    <dbReference type="NCBI Taxonomy" id="6339"/>
    <lineage>
        <taxon>Eukaryota</taxon>
        <taxon>Metazoa</taxon>
        <taxon>Ecdysozoa</taxon>
        <taxon>Nematoda</taxon>
        <taxon>Chromadorea</taxon>
        <taxon>Rhabditida</taxon>
        <taxon>Rhabditina</taxon>
        <taxon>Rhabditomorpha</taxon>
        <taxon>Strongyloidea</taxon>
        <taxon>Heligmosomidae</taxon>
        <taxon>Heligmosomoides</taxon>
    </lineage>
</organism>
<evidence type="ECO:0000313" key="1">
    <source>
        <dbReference type="EMBL" id="VDO29880.1"/>
    </source>
</evidence>
<evidence type="ECO:0000313" key="3">
    <source>
        <dbReference type="WBParaSite" id="HPBE_0000298301-mRNA-1"/>
    </source>
</evidence>
<dbReference type="AlphaFoldDB" id="A0A183F9Z1"/>
<evidence type="ECO:0000313" key="2">
    <source>
        <dbReference type="Proteomes" id="UP000050761"/>
    </source>
</evidence>
<gene>
    <name evidence="1" type="ORF">HPBE_LOCUS2984</name>
</gene>
<sequence length="78" mass="8680">MKARVEAFEMLTKTSPYLMQYPPLVNPFDPHGQLPNPVMSNNPLTLADVSMPSFQEMLKGPDAKQVGVSIIISLHKEL</sequence>